<evidence type="ECO:0000313" key="1">
    <source>
        <dbReference type="EMBL" id="SFF29726.1"/>
    </source>
</evidence>
<accession>A0A1I2HLS6</accession>
<name>A0A1I2HLS6_9BACT</name>
<dbReference type="SUPFAM" id="SSF48371">
    <property type="entry name" value="ARM repeat"/>
    <property type="match status" value="1"/>
</dbReference>
<dbReference type="AlphaFoldDB" id="A0A1I2HLS6"/>
<protein>
    <submittedName>
        <fullName evidence="1">HEAT repeat-containing protein</fullName>
    </submittedName>
</protein>
<organism evidence="1 2">
    <name type="scientific">Sunxiuqinia elliptica</name>
    <dbReference type="NCBI Taxonomy" id="655355"/>
    <lineage>
        <taxon>Bacteria</taxon>
        <taxon>Pseudomonadati</taxon>
        <taxon>Bacteroidota</taxon>
        <taxon>Bacteroidia</taxon>
        <taxon>Marinilabiliales</taxon>
        <taxon>Prolixibacteraceae</taxon>
        <taxon>Sunxiuqinia</taxon>
    </lineage>
</organism>
<dbReference type="STRING" id="655355.SAMN05216283_104117"/>
<dbReference type="InterPro" id="IPR016024">
    <property type="entry name" value="ARM-type_fold"/>
</dbReference>
<reference evidence="1 2" key="1">
    <citation type="submission" date="2016-10" db="EMBL/GenBank/DDBJ databases">
        <authorList>
            <person name="de Groot N.N."/>
        </authorList>
    </citation>
    <scope>NUCLEOTIDE SEQUENCE [LARGE SCALE GENOMIC DNA]</scope>
    <source>
        <strain evidence="1 2">CGMCC 1.9156</strain>
    </source>
</reference>
<dbReference type="Pfam" id="PF13646">
    <property type="entry name" value="HEAT_2"/>
    <property type="match status" value="1"/>
</dbReference>
<gene>
    <name evidence="1" type="ORF">SAMN05216283_104117</name>
</gene>
<dbReference type="EMBL" id="FONW01000004">
    <property type="protein sequence ID" value="SFF29726.1"/>
    <property type="molecule type" value="Genomic_DNA"/>
</dbReference>
<keyword evidence="2" id="KW-1185">Reference proteome</keyword>
<sequence length="182" mass="20632">MEQKKTPGINSTIVNQLNSSSPETVIKALKQLKETGNTSYIPTLIEVLHTASDKEIRNQIVRLLSDLKQTDAVPFLIEAIENKKYVNELRFLTSACWENGLDYSNHLSLFIDLVIEQELETAIEAYTVITNMSGKISQEIADKESRKLKEAMLESDEQKKALMHDLLDFLPAFERGISPQSY</sequence>
<dbReference type="InterPro" id="IPR011989">
    <property type="entry name" value="ARM-like"/>
</dbReference>
<evidence type="ECO:0000313" key="2">
    <source>
        <dbReference type="Proteomes" id="UP000198964"/>
    </source>
</evidence>
<dbReference type="Gene3D" id="1.25.10.10">
    <property type="entry name" value="Leucine-rich Repeat Variant"/>
    <property type="match status" value="1"/>
</dbReference>
<dbReference type="Proteomes" id="UP000198964">
    <property type="component" value="Unassembled WGS sequence"/>
</dbReference>
<dbReference type="RefSeq" id="WP_093919802.1">
    <property type="nucleotide sequence ID" value="NZ_FONW01000004.1"/>
</dbReference>
<proteinExistence type="predicted"/>